<gene>
    <name evidence="1" type="ORF">BO80DRAFT_441093</name>
</gene>
<dbReference type="AlphaFoldDB" id="A0A395HCI3"/>
<keyword evidence="2" id="KW-1185">Reference proteome</keyword>
<dbReference type="RefSeq" id="XP_025579839.1">
    <property type="nucleotide sequence ID" value="XM_025721168.1"/>
</dbReference>
<dbReference type="VEuPathDB" id="FungiDB:BO80DRAFT_441093"/>
<reference evidence="1 2" key="1">
    <citation type="submission" date="2018-02" db="EMBL/GenBank/DDBJ databases">
        <title>The genomes of Aspergillus section Nigri reveals drivers in fungal speciation.</title>
        <authorList>
            <consortium name="DOE Joint Genome Institute"/>
            <person name="Vesth T.C."/>
            <person name="Nybo J."/>
            <person name="Theobald S."/>
            <person name="Brandl J."/>
            <person name="Frisvad J.C."/>
            <person name="Nielsen K.F."/>
            <person name="Lyhne E.K."/>
            <person name="Kogle M.E."/>
            <person name="Kuo A."/>
            <person name="Riley R."/>
            <person name="Clum A."/>
            <person name="Nolan M."/>
            <person name="Lipzen A."/>
            <person name="Salamov A."/>
            <person name="Henrissat B."/>
            <person name="Wiebenga A."/>
            <person name="De vries R.P."/>
            <person name="Grigoriev I.V."/>
            <person name="Mortensen U.H."/>
            <person name="Andersen M.R."/>
            <person name="Baker S.E."/>
        </authorList>
    </citation>
    <scope>NUCLEOTIDE SEQUENCE [LARGE SCALE GENOMIC DNA]</scope>
    <source>
        <strain evidence="1 2">CBS 121593</strain>
    </source>
</reference>
<dbReference type="OrthoDB" id="2156052at2759"/>
<organism evidence="1 2">
    <name type="scientific">Aspergillus ibericus CBS 121593</name>
    <dbReference type="NCBI Taxonomy" id="1448316"/>
    <lineage>
        <taxon>Eukaryota</taxon>
        <taxon>Fungi</taxon>
        <taxon>Dikarya</taxon>
        <taxon>Ascomycota</taxon>
        <taxon>Pezizomycotina</taxon>
        <taxon>Eurotiomycetes</taxon>
        <taxon>Eurotiomycetidae</taxon>
        <taxon>Eurotiales</taxon>
        <taxon>Aspergillaceae</taxon>
        <taxon>Aspergillus</taxon>
        <taxon>Aspergillus subgen. Circumdati</taxon>
    </lineage>
</organism>
<proteinExistence type="predicted"/>
<dbReference type="GeneID" id="37226033"/>
<name>A0A395HCI3_9EURO</name>
<dbReference type="Proteomes" id="UP000249402">
    <property type="component" value="Unassembled WGS sequence"/>
</dbReference>
<protein>
    <submittedName>
        <fullName evidence="1">Uncharacterized protein</fullName>
    </submittedName>
</protein>
<dbReference type="EMBL" id="KZ824421">
    <property type="protein sequence ID" value="RAL05512.1"/>
    <property type="molecule type" value="Genomic_DNA"/>
</dbReference>
<evidence type="ECO:0000313" key="2">
    <source>
        <dbReference type="Proteomes" id="UP000249402"/>
    </source>
</evidence>
<accession>A0A395HCI3</accession>
<sequence>MPIAVGELKVPWVEDHVPSRQLAKEDRFRHLLGQIASYLKDLGLSYGFYTTVEETVFLQVDDAPGGHQSVLKYSPIISRKDTYHPGQSVTLRQCFYFLGGHGGTKPSPYHGGESP</sequence>
<evidence type="ECO:0000313" key="1">
    <source>
        <dbReference type="EMBL" id="RAL05512.1"/>
    </source>
</evidence>